<proteinExistence type="predicted"/>
<dbReference type="EMBL" id="BAAAZU010000024">
    <property type="protein sequence ID" value="GAA3928705.1"/>
    <property type="molecule type" value="Genomic_DNA"/>
</dbReference>
<accession>A0ABP7MTN9</accession>
<protein>
    <submittedName>
        <fullName evidence="1">Uncharacterized protein</fullName>
    </submittedName>
</protein>
<evidence type="ECO:0000313" key="2">
    <source>
        <dbReference type="Proteomes" id="UP001501727"/>
    </source>
</evidence>
<keyword evidence="2" id="KW-1185">Reference proteome</keyword>
<reference evidence="2" key="1">
    <citation type="journal article" date="2019" name="Int. J. Syst. Evol. Microbiol.">
        <title>The Global Catalogue of Microorganisms (GCM) 10K type strain sequencing project: providing services to taxonomists for standard genome sequencing and annotation.</title>
        <authorList>
            <consortium name="The Broad Institute Genomics Platform"/>
            <consortium name="The Broad Institute Genome Sequencing Center for Infectious Disease"/>
            <person name="Wu L."/>
            <person name="Ma J."/>
        </authorList>
    </citation>
    <scope>NUCLEOTIDE SEQUENCE [LARGE SCALE GENOMIC DNA]</scope>
    <source>
        <strain evidence="2">JCM 16916</strain>
    </source>
</reference>
<evidence type="ECO:0000313" key="1">
    <source>
        <dbReference type="EMBL" id="GAA3928705.1"/>
    </source>
</evidence>
<organism evidence="1 2">
    <name type="scientific">Luteimonas lutimaris</name>
    <dbReference type="NCBI Taxonomy" id="698645"/>
    <lineage>
        <taxon>Bacteria</taxon>
        <taxon>Pseudomonadati</taxon>
        <taxon>Pseudomonadota</taxon>
        <taxon>Gammaproteobacteria</taxon>
        <taxon>Lysobacterales</taxon>
        <taxon>Lysobacteraceae</taxon>
        <taxon>Luteimonas</taxon>
    </lineage>
</organism>
<dbReference type="RefSeq" id="WP_344760136.1">
    <property type="nucleotide sequence ID" value="NZ_BAAAZU010000024.1"/>
</dbReference>
<sequence>MSISDMERMHVLEVVAEMEAIHAAMDDLMNKIGDRRAIPRDEVEQLQDELAAIRSRLDRGAKYGTVDGAKRAQSPIESAYFAGAVFQAKANLGIRVNSHPIQSGWIGRLIGASADIGMPLANLRDVLSNAES</sequence>
<gene>
    <name evidence="1" type="ORF">GCM10022229_22970</name>
</gene>
<dbReference type="Proteomes" id="UP001501727">
    <property type="component" value="Unassembled WGS sequence"/>
</dbReference>
<comment type="caution">
    <text evidence="1">The sequence shown here is derived from an EMBL/GenBank/DDBJ whole genome shotgun (WGS) entry which is preliminary data.</text>
</comment>
<name>A0ABP7MTN9_9GAMM</name>